<dbReference type="PANTHER" id="PTHR13384">
    <property type="entry name" value="G PATCH DOMAIN-CONTAINING PROTEIN 1"/>
    <property type="match status" value="1"/>
</dbReference>
<dbReference type="OrthoDB" id="20507at2759"/>
<organism evidence="3 4">
    <name type="scientific">Fasciolopsis buskii</name>
    <dbReference type="NCBI Taxonomy" id="27845"/>
    <lineage>
        <taxon>Eukaryota</taxon>
        <taxon>Metazoa</taxon>
        <taxon>Spiralia</taxon>
        <taxon>Lophotrochozoa</taxon>
        <taxon>Platyhelminthes</taxon>
        <taxon>Trematoda</taxon>
        <taxon>Digenea</taxon>
        <taxon>Plagiorchiida</taxon>
        <taxon>Echinostomata</taxon>
        <taxon>Echinostomatoidea</taxon>
        <taxon>Fasciolidae</taxon>
        <taxon>Fasciolopsis</taxon>
    </lineage>
</organism>
<feature type="compositionally biased region" description="Acidic residues" evidence="1">
    <location>
        <begin position="279"/>
        <end position="290"/>
    </location>
</feature>
<dbReference type="Pfam" id="PF07713">
    <property type="entry name" value="DUF1604"/>
    <property type="match status" value="1"/>
</dbReference>
<dbReference type="AlphaFoldDB" id="A0A8E0RWV0"/>
<proteinExistence type="predicted"/>
<feature type="region of interest" description="Disordered" evidence="1">
    <location>
        <begin position="690"/>
        <end position="732"/>
    </location>
</feature>
<dbReference type="GO" id="GO:0003723">
    <property type="term" value="F:RNA binding"/>
    <property type="evidence" value="ECO:0007669"/>
    <property type="project" value="TreeGrafter"/>
</dbReference>
<dbReference type="GO" id="GO:0006397">
    <property type="term" value="P:mRNA processing"/>
    <property type="evidence" value="ECO:0007669"/>
    <property type="project" value="InterPro"/>
</dbReference>
<evidence type="ECO:0000313" key="4">
    <source>
        <dbReference type="Proteomes" id="UP000728185"/>
    </source>
</evidence>
<evidence type="ECO:0000256" key="1">
    <source>
        <dbReference type="SAM" id="MobiDB-lite"/>
    </source>
</evidence>
<dbReference type="Proteomes" id="UP000728185">
    <property type="component" value="Unassembled WGS sequence"/>
</dbReference>
<evidence type="ECO:0000313" key="3">
    <source>
        <dbReference type="EMBL" id="KAA0190197.1"/>
    </source>
</evidence>
<feature type="compositionally biased region" description="Acidic residues" evidence="1">
    <location>
        <begin position="825"/>
        <end position="836"/>
    </location>
</feature>
<feature type="domain" description="G patch" evidence="2">
    <location>
        <begin position="2"/>
        <end position="75"/>
    </location>
</feature>
<dbReference type="GO" id="GO:0005634">
    <property type="term" value="C:nucleus"/>
    <property type="evidence" value="ECO:0007669"/>
    <property type="project" value="TreeGrafter"/>
</dbReference>
<evidence type="ECO:0000259" key="2">
    <source>
        <dbReference type="Pfam" id="PF07713"/>
    </source>
</evidence>
<feature type="compositionally biased region" description="Polar residues" evidence="1">
    <location>
        <begin position="716"/>
        <end position="732"/>
    </location>
</feature>
<feature type="region of interest" description="Disordered" evidence="1">
    <location>
        <begin position="26"/>
        <end position="58"/>
    </location>
</feature>
<sequence length="942" mass="102854">MRFHGAFTGGFSAGYFNTVGSKEGFKPASFHSSRKDRSRDGSERQTVQRPEDFMDDEDFGEFGIAPRRIRMADNFDDTHVRDTIKAALGGQSIIPASSELLKNLIVPSKGPLAERLLRKMGWRNPTASLDSDEPCSRYEADNNEDVNATEVVDFDGTSRNTAPCLFAKISFEAKTNTFGLGYSGLNADVAMGRQLPQPRSVAPWDQLGDRHPEESVTALIRRQQAVQLQPGFNPHTGPSRSGIRGQAFGVGALETEDSDIYAQDKLTDYDWEIGGGQSSDEDEEDAEQAELEAARTGRLSSGSRNSTKRQFKDSSRTLDGWTAPTLSHDGNKSANGSVAGLLHGFAPAADSDELERLMPPPPMIRVPPGYMPVFNPQCVRDPIVKPGSTDKTNNSQSLLGPTATGLSYGRLDAVSRAQLLNDSSSDSVLEMISPVEQLRMKAAAVGLPVPKIAEQMNTSRCFPDLTQSLKTEALLKPFKSDSAKQARFDAFQVLVRRGFTSEEAYTRCSGGVDLNGEERDREFNAFQAIMRSSGTYSDLKTAVSTDSPSDSARGMPLTSQLPLHKQQLVASILASRFRSAGCMDISKELSESEEKALRAKVESLETVEPRDHAVATESYGALTRRRLEWHPDRILCKRVNVPDPYPDSTFVGCPDERRPHTQHMGRGHRSRWSSRNKSNEFSLFDLLDVNRGPEVGTGTSDSDDEDRPSVAKTESDSCNSPDLTESRSQSTITSGHSAVTSAVPSTSLFSVLFDSAASASKTFDDQNPALETSDVERLSPNPTSVEETLGPRRLGPSLPTDSLDSTADEGDPRPPMDLFKSIFASDEELSDSDTEESPSSPEQSAKEPVKTNVIDDGVQKVALAGPSSLFAHLFDSTTDLDPEAKRLHSCSSLQPGDISQQTPEPNGFQCGYSTKSYRNRLGEDRTSVSLFTLWFLKFFLPG</sequence>
<protein>
    <submittedName>
        <fullName evidence="3">G patch domain-containing protein 1</fullName>
    </submittedName>
</protein>
<name>A0A8E0RWV0_9TREM</name>
<dbReference type="PANTHER" id="PTHR13384:SF19">
    <property type="entry name" value="G PATCH DOMAIN-CONTAINING PROTEIN 1"/>
    <property type="match status" value="1"/>
</dbReference>
<gene>
    <name evidence="3" type="ORF">FBUS_00189</name>
</gene>
<feature type="region of interest" description="Disordered" evidence="1">
    <location>
        <begin position="764"/>
        <end position="851"/>
    </location>
</feature>
<dbReference type="EMBL" id="LUCM01007300">
    <property type="protein sequence ID" value="KAA0190197.1"/>
    <property type="molecule type" value="Genomic_DNA"/>
</dbReference>
<dbReference type="InterPro" id="IPR011666">
    <property type="entry name" value="DUF1604"/>
</dbReference>
<comment type="caution">
    <text evidence="3">The sequence shown here is derived from an EMBL/GenBank/DDBJ whole genome shotgun (WGS) entry which is preliminary data.</text>
</comment>
<feature type="compositionally biased region" description="Basic residues" evidence="1">
    <location>
        <begin position="660"/>
        <end position="674"/>
    </location>
</feature>
<feature type="region of interest" description="Disordered" evidence="1">
    <location>
        <begin position="271"/>
        <end position="332"/>
    </location>
</feature>
<accession>A0A8E0RWV0</accession>
<feature type="region of interest" description="Disordered" evidence="1">
    <location>
        <begin position="650"/>
        <end position="674"/>
    </location>
</feature>
<feature type="compositionally biased region" description="Basic and acidic residues" evidence="1">
    <location>
        <begin position="33"/>
        <end position="43"/>
    </location>
</feature>
<keyword evidence="4" id="KW-1185">Reference proteome</keyword>
<reference evidence="3" key="1">
    <citation type="submission" date="2019-05" db="EMBL/GenBank/DDBJ databases">
        <title>Annotation for the trematode Fasciolopsis buski.</title>
        <authorList>
            <person name="Choi Y.-J."/>
        </authorList>
    </citation>
    <scope>NUCLEOTIDE SEQUENCE</scope>
    <source>
        <strain evidence="3">HT</strain>
        <tissue evidence="3">Whole worm</tissue>
    </source>
</reference>